<evidence type="ECO:0000313" key="2">
    <source>
        <dbReference type="Proteomes" id="UP000315369"/>
    </source>
</evidence>
<comment type="caution">
    <text evidence="1">The sequence shown here is derived from an EMBL/GenBank/DDBJ whole genome shotgun (WGS) entry which is preliminary data.</text>
</comment>
<gene>
    <name evidence="1" type="ORF">FJV41_30610</name>
</gene>
<keyword evidence="2" id="KW-1185">Reference proteome</keyword>
<proteinExistence type="predicted"/>
<organism evidence="1 2">
    <name type="scientific">Myxococcus llanfairpwllgwyngyllgogerychwyrndrobwllllantysiliogogogochensis</name>
    <dbReference type="NCBI Taxonomy" id="2590453"/>
    <lineage>
        <taxon>Bacteria</taxon>
        <taxon>Pseudomonadati</taxon>
        <taxon>Myxococcota</taxon>
        <taxon>Myxococcia</taxon>
        <taxon>Myxococcales</taxon>
        <taxon>Cystobacterineae</taxon>
        <taxon>Myxococcaceae</taxon>
        <taxon>Myxococcus</taxon>
    </lineage>
</organism>
<dbReference type="PROSITE" id="PS51257">
    <property type="entry name" value="PROKAR_LIPOPROTEIN"/>
    <property type="match status" value="1"/>
</dbReference>
<dbReference type="InterPro" id="IPR017853">
    <property type="entry name" value="GH"/>
</dbReference>
<reference evidence="1 2" key="1">
    <citation type="submission" date="2019-06" db="EMBL/GenBank/DDBJ databases">
        <authorList>
            <person name="Livingstone P."/>
            <person name="Whitworth D."/>
        </authorList>
    </citation>
    <scope>NUCLEOTIDE SEQUENCE [LARGE SCALE GENOMIC DNA]</scope>
    <source>
        <strain evidence="1 2">AM401</strain>
    </source>
</reference>
<dbReference type="Gene3D" id="3.20.20.80">
    <property type="entry name" value="Glycosidases"/>
    <property type="match status" value="1"/>
</dbReference>
<dbReference type="Proteomes" id="UP000315369">
    <property type="component" value="Unassembled WGS sequence"/>
</dbReference>
<accession>A0A540WSY5</accession>
<protein>
    <recommendedName>
        <fullName evidence="3">Lipoprotein</fullName>
    </recommendedName>
</protein>
<evidence type="ECO:0000313" key="1">
    <source>
        <dbReference type="EMBL" id="TQF12136.1"/>
    </source>
</evidence>
<name>A0A540WSY5_9BACT</name>
<dbReference type="EMBL" id="VIFM01000153">
    <property type="protein sequence ID" value="TQF12136.1"/>
    <property type="molecule type" value="Genomic_DNA"/>
</dbReference>
<sequence>MAIPSRCKRRPLMALVVASVMGCGDGVFEKEAHGEAGTVPRSLVDFAVGISDSDAETFTHPAWDGLNVKRARVVVPYDVAQRPANDARRLKFEAWLQATAAKAVEPYVTLGPSDLRKAANGKYLAPTDVEFRAAFESFHATYPAITLVGAWNEPNFPNSVLQSGVPLDEPTCASEDLENCGPLRAAFYYRLVVSICPDCTVPAGEFDATPNDPYWDRYRIFLRSHRPNLWSIHPHHDANRYQASGAHCVPGDQGCTTRTFVNWLGGLDASWDVGHIWLTEVGAFYRNADGQVFGDVSQRDTTKFILRLPNLSGRITRIYYYNSANQCSTAANCAMQDRGIIAPEPWDGSPLGYDTAGRIRPSYAVLRDRDTNGP</sequence>
<evidence type="ECO:0008006" key="3">
    <source>
        <dbReference type="Google" id="ProtNLM"/>
    </source>
</evidence>
<dbReference type="SUPFAM" id="SSF51445">
    <property type="entry name" value="(Trans)glycosidases"/>
    <property type="match status" value="1"/>
</dbReference>
<dbReference type="AlphaFoldDB" id="A0A540WSY5"/>